<gene>
    <name evidence="2" type="ORF">BWQ96_09795</name>
</gene>
<dbReference type="SUPFAM" id="SSF103511">
    <property type="entry name" value="Chlorophyll a-b binding protein"/>
    <property type="match status" value="1"/>
</dbReference>
<reference evidence="2 3" key="1">
    <citation type="journal article" date="2018" name="Mol. Biol. Evol.">
        <title>Analysis of the draft genome of the red seaweed Gracilariopsis chorda provides insights into genome size evolution in Rhodophyta.</title>
        <authorList>
            <person name="Lee J."/>
            <person name="Yang E.C."/>
            <person name="Graf L."/>
            <person name="Yang J.H."/>
            <person name="Qiu H."/>
            <person name="Zel Zion U."/>
            <person name="Chan C.X."/>
            <person name="Stephens T.G."/>
            <person name="Weber A.P.M."/>
            <person name="Boo G.H."/>
            <person name="Boo S.M."/>
            <person name="Kim K.M."/>
            <person name="Shin Y."/>
            <person name="Jung M."/>
            <person name="Lee S.J."/>
            <person name="Yim H.S."/>
            <person name="Lee J.H."/>
            <person name="Bhattacharya D."/>
            <person name="Yoon H.S."/>
        </authorList>
    </citation>
    <scope>NUCLEOTIDE SEQUENCE [LARGE SCALE GENOMIC DNA]</scope>
    <source>
        <strain evidence="2 3">SKKU-2015</strain>
        <tissue evidence="2">Whole body</tissue>
    </source>
</reference>
<dbReference type="EMBL" id="NBIV01000289">
    <property type="protein sequence ID" value="PXF40514.1"/>
    <property type="molecule type" value="Genomic_DNA"/>
</dbReference>
<comment type="caution">
    <text evidence="2">The sequence shown here is derived from an EMBL/GenBank/DDBJ whole genome shotgun (WGS) entry which is preliminary data.</text>
</comment>
<keyword evidence="3" id="KW-1185">Reference proteome</keyword>
<dbReference type="AlphaFoldDB" id="A0A2V3IEM4"/>
<dbReference type="OrthoDB" id="543868at2759"/>
<dbReference type="Proteomes" id="UP000247409">
    <property type="component" value="Unassembled WGS sequence"/>
</dbReference>
<organism evidence="2 3">
    <name type="scientific">Gracilariopsis chorda</name>
    <dbReference type="NCBI Taxonomy" id="448386"/>
    <lineage>
        <taxon>Eukaryota</taxon>
        <taxon>Rhodophyta</taxon>
        <taxon>Florideophyceae</taxon>
        <taxon>Rhodymeniophycidae</taxon>
        <taxon>Gracilariales</taxon>
        <taxon>Gracilariaceae</taxon>
        <taxon>Gracilariopsis</taxon>
    </lineage>
</organism>
<accession>A0A2V3IEM4</accession>
<evidence type="ECO:0008006" key="4">
    <source>
        <dbReference type="Google" id="ProtNLM"/>
    </source>
</evidence>
<feature type="region of interest" description="Disordered" evidence="1">
    <location>
        <begin position="14"/>
        <end position="53"/>
    </location>
</feature>
<name>A0A2V3IEM4_9FLOR</name>
<proteinExistence type="predicted"/>
<sequence length="123" mass="13433">MTCATAFVSSFAPSAPITTSPFRPPRSSHRVPPFSAAPRMALTTNSADKKKSTFTSIEDNRAARLDSEYRGPQGFTPYAEKVNGRLAQMGFLIALITEIITGKGINEQILIMFSPLTRLLFGH</sequence>
<protein>
    <recommendedName>
        <fullName evidence="4">High light inducible protein</fullName>
    </recommendedName>
</protein>
<evidence type="ECO:0000313" key="3">
    <source>
        <dbReference type="Proteomes" id="UP000247409"/>
    </source>
</evidence>
<evidence type="ECO:0000256" key="1">
    <source>
        <dbReference type="SAM" id="MobiDB-lite"/>
    </source>
</evidence>
<evidence type="ECO:0000313" key="2">
    <source>
        <dbReference type="EMBL" id="PXF40514.1"/>
    </source>
</evidence>